<reference evidence="10" key="1">
    <citation type="submission" date="2025-08" db="UniProtKB">
        <authorList>
            <consortium name="RefSeq"/>
        </authorList>
    </citation>
    <scope>IDENTIFICATION</scope>
    <source>
        <tissue evidence="10">Whole body pupa</tissue>
    </source>
</reference>
<evidence type="ECO:0000256" key="1">
    <source>
        <dbReference type="ARBA" id="ARBA00004629"/>
    </source>
</evidence>
<feature type="coiled-coil region" evidence="5">
    <location>
        <begin position="1470"/>
        <end position="1497"/>
    </location>
</feature>
<dbReference type="SUPFAM" id="SSF56112">
    <property type="entry name" value="Protein kinase-like (PK-like)"/>
    <property type="match status" value="1"/>
</dbReference>
<dbReference type="SMART" id="SM00777">
    <property type="entry name" value="Mad3_BUB1_I"/>
    <property type="match status" value="1"/>
</dbReference>
<keyword evidence="9" id="KW-1185">Reference proteome</keyword>
<comment type="subcellular location">
    <subcellularLocation>
        <location evidence="1">Chromosome</location>
        <location evidence="1">Centromere</location>
        <location evidence="1">Kinetochore</location>
    </subcellularLocation>
</comment>
<dbReference type="GO" id="GO:0000776">
    <property type="term" value="C:kinetochore"/>
    <property type="evidence" value="ECO:0007669"/>
    <property type="project" value="UniProtKB-KW"/>
</dbReference>
<gene>
    <name evidence="10" type="primary">LOC119643611</name>
</gene>
<dbReference type="PROSITE" id="PS50011">
    <property type="entry name" value="PROTEIN_KINASE_DOM"/>
    <property type="match status" value="1"/>
</dbReference>
<dbReference type="PROSITE" id="PS00108">
    <property type="entry name" value="PROTEIN_KINASE_ST"/>
    <property type="match status" value="1"/>
</dbReference>
<dbReference type="InterPro" id="IPR011009">
    <property type="entry name" value="Kinase-like_dom_sf"/>
</dbReference>
<dbReference type="Gene3D" id="1.25.40.430">
    <property type="match status" value="1"/>
</dbReference>
<evidence type="ECO:0000313" key="10">
    <source>
        <dbReference type="RefSeq" id="XP_037898919.1"/>
    </source>
</evidence>
<evidence type="ECO:0000256" key="6">
    <source>
        <dbReference type="SAM" id="MobiDB-lite"/>
    </source>
</evidence>
<evidence type="ECO:0000256" key="5">
    <source>
        <dbReference type="SAM" id="Coils"/>
    </source>
</evidence>
<evidence type="ECO:0000256" key="3">
    <source>
        <dbReference type="ARBA" id="ARBA00022838"/>
    </source>
</evidence>
<dbReference type="PANTHER" id="PTHR14030">
    <property type="entry name" value="MITOTIC CHECKPOINT SERINE/THREONINE-PROTEIN KINASE BUB1"/>
    <property type="match status" value="1"/>
</dbReference>
<dbReference type="RefSeq" id="XP_037898919.1">
    <property type="nucleotide sequence ID" value="XM_038042991.1"/>
</dbReference>
<dbReference type="InterPro" id="IPR015661">
    <property type="entry name" value="Bub1/Mad3"/>
</dbReference>
<sequence length="1503" mass="171719">MNIDEAKENIQPLATGRNASVLQASLTMESSQELTLRRRELENEIHNYRGDDPLSAWYNYIDWIEQSFPSGGKESGLKQVLVKCLDYFASDERYYQDGRMIRLFIKFMDGINDAAAYYQRFFEAGFGGMVADFYISWAYSYELEGNVRKADEIFRQGIACRAQPLEDLKEAHQHFGYTVAQRLLYKENETIKEETNRQLSERRSALASLKGFHRKHNVGSVRTGSVIKNAMPGTIKVNRSTTSKSSFEQVQVITDENDNPGTAIELKHANDTGQCETVKNLITSMISVARNQENEREAGPWNKSHTDKNSGKLFRKNATLSRDFKILEDESQTLPMAPIKSEFDMTFKYPKPFFPKNKPQKEWIVPVTIEEAPDKGSLPEYKKYMLYPRPNVEFQLEELKAYSNFKLRNIENNFTKKRDIYWRNGPNFNVRQYPHFAKQSIRQTPNETYVPPKENNLVLNYDEIYDPIAKQEYEFAELYAKKIKRNETIVVPTDMEETIFDHNTAKIRRKSFLPARKSMAPSVLAAVQTKLSGSPVYDYGDITVTTQTTVNTSKRNIVPDASLQTEGAAKNQSAEPDDCIESKINSAAPFENSFKFNPPAVPHIKEVKQHAPCFDIFEDTVTRPNTKAINCKTDCPSEGFLDADESCSTQTFNLFLKAQLVSTPKPPCKTTSHRQFGTILKETVSPTDRRLLQPCMESQERVVLLNAPLDMHEGVSPFCKQLSTILETSEQGSGSTKSTISSAEYGVELQNTSSSTQKTQKEQLVQKTESPCKENMKSNSKEENIASKNVSAEPLELRAMSKTNANPVSASNFSIYEDDAIGEKNAVVNLSCVEGKEPTAECLSLKMPSIRFQEEKTETATNVLLTSRLGGGKFQEEKTETIPDILVFPQKPSKFQTDESEDFSNFFLAPPTPCKFNDDDIFDMSTKPVLKKKEIKSAMPNENDHYRKDLFEVFTDIPPKQKISLCKSDIEKFFDLELKTHENKENVLFEDEVPSAAFYCSGTKSKGMAHTSKVHAELKDTSMPDFSIIEDKPYQQQKNDCVNQNLSKIERTTKEHNISHSATDSSVNAFSNTQRPERSNTSDDNVREKKNSYLSLGNIKINKCETIDKSFGDNETYDDEMSIYYRETPKSPKVITHLWEDNDTKTPENNKYIHDATDNISDQQFTDNSSDVNPFSIDLIKAHLEQVTFTQYIQGLQTCTLMAKIPRLIPKHIITIGNINFEVNKFINSGAYGAIYCGKNLNTGQLCALKQERPPNLWEYYICLEIQDRVFDEMYPAYMAIDYALIGNNSSILISDFSQYGSLIAVCNKIKKSTTKNMDEYVVMLLATELLEIIDHLHAANIIHADIKADNILLMNKLCYPVTHRMLQLIDFGVSIDMKLFKEGQTFSYVHNDKAFNCVEMREGRPWTYQLDLYGLAGVIHVLLYGKYMDIEKNSDGIWMHKTRIPRYHNKRLWETIFKTLLNVRNCKSMPNLQQLRALLKEEIEEEEKYVTKMINEFNRAIN</sequence>
<dbReference type="GeneID" id="119643611"/>
<evidence type="ECO:0000259" key="8">
    <source>
        <dbReference type="PROSITE" id="PS51489"/>
    </source>
</evidence>
<dbReference type="SMART" id="SM00220">
    <property type="entry name" value="S_TKc"/>
    <property type="match status" value="1"/>
</dbReference>
<dbReference type="Gene3D" id="1.10.510.10">
    <property type="entry name" value="Transferase(Phosphotransferase) domain 1"/>
    <property type="match status" value="1"/>
</dbReference>
<dbReference type="PANTHER" id="PTHR14030:SF4">
    <property type="entry name" value="BUB1 KINASE, ISOFORM A-RELATED"/>
    <property type="match status" value="1"/>
</dbReference>
<dbReference type="Proteomes" id="UP000092443">
    <property type="component" value="Unplaced"/>
</dbReference>
<dbReference type="KEGG" id="gfs:119643611"/>
<accession>A0A9C5ZLY4</accession>
<feature type="region of interest" description="Disordered" evidence="6">
    <location>
        <begin position="750"/>
        <end position="788"/>
    </location>
</feature>
<name>A0A9C5ZLY4_9MUSC</name>
<evidence type="ECO:0000256" key="2">
    <source>
        <dbReference type="ARBA" id="ARBA00022454"/>
    </source>
</evidence>
<feature type="domain" description="Protein kinase" evidence="7">
    <location>
        <begin position="1221"/>
        <end position="1503"/>
    </location>
</feature>
<evidence type="ECO:0000313" key="9">
    <source>
        <dbReference type="Proteomes" id="UP000092443"/>
    </source>
</evidence>
<feature type="compositionally biased region" description="Basic and acidic residues" evidence="6">
    <location>
        <begin position="1075"/>
        <end position="1089"/>
    </location>
</feature>
<proteinExistence type="predicted"/>
<feature type="compositionally biased region" description="Basic and acidic residues" evidence="6">
    <location>
        <begin position="770"/>
        <end position="785"/>
    </location>
</feature>
<organism evidence="9 10">
    <name type="scientific">Glossina fuscipes</name>
    <dbReference type="NCBI Taxonomy" id="7396"/>
    <lineage>
        <taxon>Eukaryota</taxon>
        <taxon>Metazoa</taxon>
        <taxon>Ecdysozoa</taxon>
        <taxon>Arthropoda</taxon>
        <taxon>Hexapoda</taxon>
        <taxon>Insecta</taxon>
        <taxon>Pterygota</taxon>
        <taxon>Neoptera</taxon>
        <taxon>Endopterygota</taxon>
        <taxon>Diptera</taxon>
        <taxon>Brachycera</taxon>
        <taxon>Muscomorpha</taxon>
        <taxon>Hippoboscoidea</taxon>
        <taxon>Glossinidae</taxon>
        <taxon>Glossina</taxon>
    </lineage>
</organism>
<dbReference type="Pfam" id="PF08311">
    <property type="entry name" value="Mad3_BUB1_I"/>
    <property type="match status" value="1"/>
</dbReference>
<evidence type="ECO:0000259" key="7">
    <source>
        <dbReference type="PROSITE" id="PS50011"/>
    </source>
</evidence>
<dbReference type="GO" id="GO:0007094">
    <property type="term" value="P:mitotic spindle assembly checkpoint signaling"/>
    <property type="evidence" value="ECO:0007669"/>
    <property type="project" value="InterPro"/>
</dbReference>
<dbReference type="InterPro" id="IPR008271">
    <property type="entry name" value="Ser/Thr_kinase_AS"/>
</dbReference>
<keyword evidence="3" id="KW-0995">Kinetochore</keyword>
<feature type="domain" description="BUB1 N-terminal" evidence="8">
    <location>
        <begin position="41"/>
        <end position="201"/>
    </location>
</feature>
<keyword evidence="4" id="KW-0137">Centromere</keyword>
<protein>
    <submittedName>
        <fullName evidence="10">Uncharacterized protein LOC119643611</fullName>
    </submittedName>
</protein>
<dbReference type="PROSITE" id="PS51489">
    <property type="entry name" value="BUB1_N"/>
    <property type="match status" value="1"/>
</dbReference>
<feature type="compositionally biased region" description="Polar residues" evidence="6">
    <location>
        <begin position="1059"/>
        <end position="1074"/>
    </location>
</feature>
<dbReference type="GO" id="GO:0005634">
    <property type="term" value="C:nucleus"/>
    <property type="evidence" value="ECO:0007669"/>
    <property type="project" value="TreeGrafter"/>
</dbReference>
<keyword evidence="5" id="KW-0175">Coiled coil</keyword>
<feature type="compositionally biased region" description="Polar residues" evidence="6">
    <location>
        <begin position="750"/>
        <end position="769"/>
    </location>
</feature>
<keyword evidence="2" id="KW-0158">Chromosome</keyword>
<dbReference type="InterPro" id="IPR000719">
    <property type="entry name" value="Prot_kinase_dom"/>
</dbReference>
<feature type="region of interest" description="Disordered" evidence="6">
    <location>
        <begin position="1055"/>
        <end position="1089"/>
    </location>
</feature>
<dbReference type="GO" id="GO:0051754">
    <property type="term" value="P:meiotic sister chromatid cohesion, centromeric"/>
    <property type="evidence" value="ECO:0007669"/>
    <property type="project" value="TreeGrafter"/>
</dbReference>
<dbReference type="Pfam" id="PF00069">
    <property type="entry name" value="Pkinase"/>
    <property type="match status" value="1"/>
</dbReference>
<evidence type="ECO:0000256" key="4">
    <source>
        <dbReference type="ARBA" id="ARBA00023328"/>
    </source>
</evidence>
<dbReference type="FunFam" id="1.25.40.430:FF:000003">
    <property type="entry name" value="Checkpoint serine/threonine-protein kinase BUB1"/>
    <property type="match status" value="1"/>
</dbReference>
<dbReference type="InterPro" id="IPR013212">
    <property type="entry name" value="Mad3/Bub1_I"/>
</dbReference>
<dbReference type="GO" id="GO:0005524">
    <property type="term" value="F:ATP binding"/>
    <property type="evidence" value="ECO:0007669"/>
    <property type="project" value="InterPro"/>
</dbReference>
<dbReference type="GO" id="GO:0004672">
    <property type="term" value="F:protein kinase activity"/>
    <property type="evidence" value="ECO:0007669"/>
    <property type="project" value="InterPro"/>
</dbReference>
<dbReference type="GO" id="GO:0032991">
    <property type="term" value="C:protein-containing complex"/>
    <property type="evidence" value="ECO:0007669"/>
    <property type="project" value="UniProtKB-ARBA"/>
</dbReference>